<accession>A0A252CAF3</accession>
<dbReference type="EMBL" id="MUIZ01000014">
    <property type="protein sequence ID" value="OUK02759.1"/>
    <property type="molecule type" value="Genomic_DNA"/>
</dbReference>
<evidence type="ECO:0000313" key="3">
    <source>
        <dbReference type="Proteomes" id="UP000194606"/>
    </source>
</evidence>
<organism evidence="2 3">
    <name type="scientific">Lactococcus petauri</name>
    <dbReference type="NCBI Taxonomy" id="1940789"/>
    <lineage>
        <taxon>Bacteria</taxon>
        <taxon>Bacillati</taxon>
        <taxon>Bacillota</taxon>
        <taxon>Bacilli</taxon>
        <taxon>Lactobacillales</taxon>
        <taxon>Streptococcaceae</taxon>
        <taxon>Lactococcus</taxon>
    </lineage>
</organism>
<name>A0A252CAF3_9LACT</name>
<feature type="coiled-coil region" evidence="1">
    <location>
        <begin position="12"/>
        <end position="46"/>
    </location>
</feature>
<protein>
    <submittedName>
        <fullName evidence="2">Uncharacterized protein</fullName>
    </submittedName>
</protein>
<dbReference type="AlphaFoldDB" id="A0A252CAF3"/>
<evidence type="ECO:0000256" key="1">
    <source>
        <dbReference type="SAM" id="Coils"/>
    </source>
</evidence>
<dbReference type="Proteomes" id="UP000194606">
    <property type="component" value="Unassembled WGS sequence"/>
</dbReference>
<dbReference type="RefSeq" id="WP_086583336.1">
    <property type="nucleotide sequence ID" value="NZ_MUIZ01000014.1"/>
</dbReference>
<gene>
    <name evidence="2" type="ORF">BZZ03_11225</name>
</gene>
<reference evidence="2 3" key="1">
    <citation type="submission" date="2017-02" db="EMBL/GenBank/DDBJ databases">
        <authorList>
            <person name="Peterson S.W."/>
        </authorList>
    </citation>
    <scope>NUCLEOTIDE SEQUENCE [LARGE SCALE GENOMIC DNA]</scope>
    <source>
        <strain evidence="2">159469</strain>
    </source>
</reference>
<comment type="caution">
    <text evidence="2">The sequence shown here is derived from an EMBL/GenBank/DDBJ whole genome shotgun (WGS) entry which is preliminary data.</text>
</comment>
<keyword evidence="1" id="KW-0175">Coiled coil</keyword>
<proteinExistence type="predicted"/>
<evidence type="ECO:0000313" key="2">
    <source>
        <dbReference type="EMBL" id="OUK02759.1"/>
    </source>
</evidence>
<sequence>MENYNDFTETDVQNFETELSKIIQEVEENKKKQDILIQENNQLRAESIQLKANEARYAMTLEENFKLKKELETRSSLGLSEKDLAEVMLDAKRVANDIIQKSKDEALKIEQENQKILNEIKLEGNILKDNILNLKFKINQDIDQWVQNIEQVIDGREENLS</sequence>